<name>R0K7V8_EXST2</name>
<sequence length="124" mass="13351">MAMMLLMLMMMLMLMLMLMLMPMLIAAGSRHVVGQGTRAGGPLPIDMDMDTAGLVFAVEQPKLKLKSVVALDAQRHGSGREGAESGTIGGYARLSYSGTGYDECEQSAVGPYSNIHPYIHTYPP</sequence>
<reference evidence="2 3" key="2">
    <citation type="journal article" date="2013" name="PLoS Genet.">
        <title>Comparative genome structure, secondary metabolite, and effector coding capacity across Cochliobolus pathogens.</title>
        <authorList>
            <person name="Condon B.J."/>
            <person name="Leng Y."/>
            <person name="Wu D."/>
            <person name="Bushley K.E."/>
            <person name="Ohm R.A."/>
            <person name="Otillar R."/>
            <person name="Martin J."/>
            <person name="Schackwitz W."/>
            <person name="Grimwood J."/>
            <person name="MohdZainudin N."/>
            <person name="Xue C."/>
            <person name="Wang R."/>
            <person name="Manning V.A."/>
            <person name="Dhillon B."/>
            <person name="Tu Z.J."/>
            <person name="Steffenson B.J."/>
            <person name="Salamov A."/>
            <person name="Sun H."/>
            <person name="Lowry S."/>
            <person name="LaButti K."/>
            <person name="Han J."/>
            <person name="Copeland A."/>
            <person name="Lindquist E."/>
            <person name="Barry K."/>
            <person name="Schmutz J."/>
            <person name="Baker S.E."/>
            <person name="Ciuffetti L.M."/>
            <person name="Grigoriev I.V."/>
            <person name="Zhong S."/>
            <person name="Turgeon B.G."/>
        </authorList>
    </citation>
    <scope>NUCLEOTIDE SEQUENCE [LARGE SCALE GENOMIC DNA]</scope>
    <source>
        <strain evidence="3">28A</strain>
    </source>
</reference>
<keyword evidence="1" id="KW-0732">Signal</keyword>
<dbReference type="EMBL" id="KB908814">
    <property type="protein sequence ID" value="EOA84392.1"/>
    <property type="molecule type" value="Genomic_DNA"/>
</dbReference>
<feature type="signal peptide" evidence="1">
    <location>
        <begin position="1"/>
        <end position="27"/>
    </location>
</feature>
<reference evidence="2 3" key="1">
    <citation type="journal article" date="2012" name="PLoS Pathog.">
        <title>Diverse lifestyles and strategies of plant pathogenesis encoded in the genomes of eighteen Dothideomycetes fungi.</title>
        <authorList>
            <person name="Ohm R.A."/>
            <person name="Feau N."/>
            <person name="Henrissat B."/>
            <person name="Schoch C.L."/>
            <person name="Horwitz B.A."/>
            <person name="Barry K.W."/>
            <person name="Condon B.J."/>
            <person name="Copeland A.C."/>
            <person name="Dhillon B."/>
            <person name="Glaser F."/>
            <person name="Hesse C.N."/>
            <person name="Kosti I."/>
            <person name="LaButti K."/>
            <person name="Lindquist E.A."/>
            <person name="Lucas S."/>
            <person name="Salamov A.A."/>
            <person name="Bradshaw R.E."/>
            <person name="Ciuffetti L."/>
            <person name="Hamelin R.C."/>
            <person name="Kema G.H.J."/>
            <person name="Lawrence C."/>
            <person name="Scott J.A."/>
            <person name="Spatafora J.W."/>
            <person name="Turgeon B.G."/>
            <person name="de Wit P.J.G.M."/>
            <person name="Zhong S."/>
            <person name="Goodwin S.B."/>
            <person name="Grigoriev I.V."/>
        </authorList>
    </citation>
    <scope>NUCLEOTIDE SEQUENCE [LARGE SCALE GENOMIC DNA]</scope>
    <source>
        <strain evidence="3">28A</strain>
    </source>
</reference>
<accession>R0K7V8</accession>
<protein>
    <submittedName>
        <fullName evidence="2">Uncharacterized protein</fullName>
    </submittedName>
</protein>
<dbReference type="AlphaFoldDB" id="R0K7V8"/>
<dbReference type="GeneID" id="19403758"/>
<dbReference type="HOGENOM" id="CLU_2005339_0_0_1"/>
<evidence type="ECO:0000256" key="1">
    <source>
        <dbReference type="SAM" id="SignalP"/>
    </source>
</evidence>
<dbReference type="Proteomes" id="UP000016935">
    <property type="component" value="Unassembled WGS sequence"/>
</dbReference>
<dbReference type="RefSeq" id="XP_008028130.1">
    <property type="nucleotide sequence ID" value="XM_008029939.1"/>
</dbReference>
<keyword evidence="3" id="KW-1185">Reference proteome</keyword>
<organism evidence="2 3">
    <name type="scientific">Exserohilum turcicum (strain 28A)</name>
    <name type="common">Northern leaf blight fungus</name>
    <name type="synonym">Setosphaeria turcica</name>
    <dbReference type="NCBI Taxonomy" id="671987"/>
    <lineage>
        <taxon>Eukaryota</taxon>
        <taxon>Fungi</taxon>
        <taxon>Dikarya</taxon>
        <taxon>Ascomycota</taxon>
        <taxon>Pezizomycotina</taxon>
        <taxon>Dothideomycetes</taxon>
        <taxon>Pleosporomycetidae</taxon>
        <taxon>Pleosporales</taxon>
        <taxon>Pleosporineae</taxon>
        <taxon>Pleosporaceae</taxon>
        <taxon>Exserohilum</taxon>
    </lineage>
</organism>
<feature type="chain" id="PRO_5004353991" evidence="1">
    <location>
        <begin position="28"/>
        <end position="124"/>
    </location>
</feature>
<proteinExistence type="predicted"/>
<evidence type="ECO:0000313" key="3">
    <source>
        <dbReference type="Proteomes" id="UP000016935"/>
    </source>
</evidence>
<evidence type="ECO:0000313" key="2">
    <source>
        <dbReference type="EMBL" id="EOA84392.1"/>
    </source>
</evidence>
<gene>
    <name evidence="2" type="ORF">SETTUDRAFT_33379</name>
</gene>